<name>A0A6L8MTW6_9BURK</name>
<comment type="caution">
    <text evidence="1">The sequence shown here is derived from an EMBL/GenBank/DDBJ whole genome shotgun (WGS) entry which is preliminary data.</text>
</comment>
<evidence type="ECO:0000313" key="2">
    <source>
        <dbReference type="Proteomes" id="UP000474565"/>
    </source>
</evidence>
<gene>
    <name evidence="1" type="ORF">GTP44_26440</name>
</gene>
<accession>A0A6L8MTW6</accession>
<reference evidence="1 2" key="1">
    <citation type="submission" date="2019-12" db="EMBL/GenBank/DDBJ databases">
        <title>Novel species isolated from a subtropical stream in China.</title>
        <authorList>
            <person name="Lu H."/>
        </authorList>
    </citation>
    <scope>NUCLEOTIDE SEQUENCE [LARGE SCALE GENOMIC DNA]</scope>
    <source>
        <strain evidence="1 2">FT50W</strain>
    </source>
</reference>
<dbReference type="EMBL" id="WWCP01000070">
    <property type="protein sequence ID" value="MYM85456.1"/>
    <property type="molecule type" value="Genomic_DNA"/>
</dbReference>
<proteinExistence type="predicted"/>
<dbReference type="AlphaFoldDB" id="A0A6L8MTW6"/>
<dbReference type="RefSeq" id="WP_161021748.1">
    <property type="nucleotide sequence ID" value="NZ_WWCP01000070.1"/>
</dbReference>
<evidence type="ECO:0000313" key="1">
    <source>
        <dbReference type="EMBL" id="MYM85456.1"/>
    </source>
</evidence>
<sequence>MKLVLSQDRFVPISKDAFDKITKARDCLIQLVVIEEKFDFVIENLAALEMAVLESAKLCKTTSIGTVEFQVNKSDINRHVANLVALGRVFIEQSLVHLNKLNVLAGRALFDLAGAREL</sequence>
<protein>
    <submittedName>
        <fullName evidence="1">Uncharacterized protein</fullName>
    </submittedName>
</protein>
<dbReference type="Proteomes" id="UP000474565">
    <property type="component" value="Unassembled WGS sequence"/>
</dbReference>
<organism evidence="1 2">
    <name type="scientific">Duganella lactea</name>
    <dbReference type="NCBI Taxonomy" id="2692173"/>
    <lineage>
        <taxon>Bacteria</taxon>
        <taxon>Pseudomonadati</taxon>
        <taxon>Pseudomonadota</taxon>
        <taxon>Betaproteobacteria</taxon>
        <taxon>Burkholderiales</taxon>
        <taxon>Oxalobacteraceae</taxon>
        <taxon>Telluria group</taxon>
        <taxon>Duganella</taxon>
    </lineage>
</organism>